<gene>
    <name evidence="2" type="ORF">Q4535_12155</name>
</gene>
<feature type="region of interest" description="Disordered" evidence="1">
    <location>
        <begin position="1"/>
        <end position="24"/>
    </location>
</feature>
<keyword evidence="2" id="KW-0808">Transferase</keyword>
<comment type="caution">
    <text evidence="2">The sequence shown here is derived from an EMBL/GenBank/DDBJ whole genome shotgun (WGS) entry which is preliminary data.</text>
</comment>
<evidence type="ECO:0000313" key="3">
    <source>
        <dbReference type="Proteomes" id="UP001170481"/>
    </source>
</evidence>
<dbReference type="RefSeq" id="WP_054555506.1">
    <property type="nucleotide sequence ID" value="NZ_JAUORK010000016.1"/>
</dbReference>
<dbReference type="GO" id="GO:0032259">
    <property type="term" value="P:methylation"/>
    <property type="evidence" value="ECO:0007669"/>
    <property type="project" value="UniProtKB-KW"/>
</dbReference>
<sequence length="331" mass="36229">MSTSREEEDDAPATRHLSSARQQVAHYAASHHHAALDEALETLIDAHPSGELPIMALAGLDQLHLGGVTGTRELLALARLEPQSRGLAMLELGAGLGGLARHIASQSRDTGAGHHITTLDLSSSLCELAIALNRATGLRESIRVLEGDACYPELHPALSGRRFDRLFSQHLLVHLSDKVSTLNQWHDCLEQDGYLLLHEPVLSVQAQAFGERPALPLPWALSPRGDQLASCEELHEAMASSGFEVDAHVELTDQVLSWQARRMRESTSEQPGAYREDAPAPSPAMLAARGLTPELVFGPAFSQMQRNLMLALEAGWLEVHLWRLRKRPARQ</sequence>
<dbReference type="EMBL" id="JAUORK010000016">
    <property type="protein sequence ID" value="MDO6672869.1"/>
    <property type="molecule type" value="Genomic_DNA"/>
</dbReference>
<reference evidence="2" key="1">
    <citation type="submission" date="2023-07" db="EMBL/GenBank/DDBJ databases">
        <title>Genome content predicts the carbon catabolic preferences of heterotrophic bacteria.</title>
        <authorList>
            <person name="Gralka M."/>
        </authorList>
    </citation>
    <scope>NUCLEOTIDE SEQUENCE</scope>
    <source>
        <strain evidence="2">C2R13</strain>
    </source>
</reference>
<evidence type="ECO:0000313" key="2">
    <source>
        <dbReference type="EMBL" id="MDO6672869.1"/>
    </source>
</evidence>
<dbReference type="AlphaFoldDB" id="A0AAP4TZY6"/>
<organism evidence="2 3">
    <name type="scientific">Cobetia amphilecti</name>
    <dbReference type="NCBI Taxonomy" id="1055104"/>
    <lineage>
        <taxon>Bacteria</taxon>
        <taxon>Pseudomonadati</taxon>
        <taxon>Pseudomonadota</taxon>
        <taxon>Gammaproteobacteria</taxon>
        <taxon>Oceanospirillales</taxon>
        <taxon>Halomonadaceae</taxon>
        <taxon>Cobetia</taxon>
    </lineage>
</organism>
<dbReference type="Gene3D" id="3.40.50.150">
    <property type="entry name" value="Vaccinia Virus protein VP39"/>
    <property type="match status" value="1"/>
</dbReference>
<dbReference type="InterPro" id="IPR029063">
    <property type="entry name" value="SAM-dependent_MTases_sf"/>
</dbReference>
<dbReference type="SUPFAM" id="SSF53335">
    <property type="entry name" value="S-adenosyl-L-methionine-dependent methyltransferases"/>
    <property type="match status" value="1"/>
</dbReference>
<protein>
    <submittedName>
        <fullName evidence="2">Methyltransferase domain-containing protein</fullName>
    </submittedName>
</protein>
<feature type="compositionally biased region" description="Acidic residues" evidence="1">
    <location>
        <begin position="1"/>
        <end position="11"/>
    </location>
</feature>
<dbReference type="GO" id="GO:0008168">
    <property type="term" value="F:methyltransferase activity"/>
    <property type="evidence" value="ECO:0007669"/>
    <property type="project" value="UniProtKB-KW"/>
</dbReference>
<dbReference type="Pfam" id="PF13489">
    <property type="entry name" value="Methyltransf_23"/>
    <property type="match status" value="1"/>
</dbReference>
<evidence type="ECO:0000256" key="1">
    <source>
        <dbReference type="SAM" id="MobiDB-lite"/>
    </source>
</evidence>
<dbReference type="CDD" id="cd02440">
    <property type="entry name" value="AdoMet_MTases"/>
    <property type="match status" value="1"/>
</dbReference>
<accession>A0AAP4TZY6</accession>
<keyword evidence="2" id="KW-0489">Methyltransferase</keyword>
<dbReference type="Proteomes" id="UP001170481">
    <property type="component" value="Unassembled WGS sequence"/>
</dbReference>
<proteinExistence type="predicted"/>
<dbReference type="PANTHER" id="PTHR43861">
    <property type="entry name" value="TRANS-ACONITATE 2-METHYLTRANSFERASE-RELATED"/>
    <property type="match status" value="1"/>
</dbReference>
<name>A0AAP4TZY6_9GAMM</name>